<sequence length="207" mass="24269">MLPTLPFHTAYSINRQNQNKLFHLIDTLFIDYSKLLVIRVDLAFIKEYVPMITPQYCKSKFTQLRNNMRANTLFEHYLAYAAKLEYAAEKGWHYHVLFFFNGQCVHGDIHLSQQIGAYWNTIINRDIGLYHSCNMHKDRYEFSPLGVIDYADTEKIQQLKAISAYLCKEQGGEMEAWRDRAGKSLRSFNTSHYQPKISGLGRPRRYG</sequence>
<keyword evidence="3" id="KW-1185">Reference proteome</keyword>
<evidence type="ECO:0000313" key="3">
    <source>
        <dbReference type="Proteomes" id="UP000653156"/>
    </source>
</evidence>
<dbReference type="InterPro" id="IPR057271">
    <property type="entry name" value="YagK_YfjJ_C"/>
</dbReference>
<name>A0A892ZDV6_9NEIS</name>
<dbReference type="Pfam" id="PF11726">
    <property type="entry name" value="YagK_YfjJ_C"/>
    <property type="match status" value="1"/>
</dbReference>
<protein>
    <submittedName>
        <fullName evidence="2">Inovirus-type Gp2 protein</fullName>
    </submittedName>
</protein>
<evidence type="ECO:0000259" key="1">
    <source>
        <dbReference type="Pfam" id="PF11726"/>
    </source>
</evidence>
<dbReference type="EMBL" id="CP069798">
    <property type="protein sequence ID" value="QRQ80843.1"/>
    <property type="molecule type" value="Genomic_DNA"/>
</dbReference>
<gene>
    <name evidence="2" type="ORF">JQU52_08770</name>
</gene>
<dbReference type="RefSeq" id="WP_230338135.1">
    <property type="nucleotide sequence ID" value="NZ_CP069798.1"/>
</dbReference>
<organism evidence="2 3">
    <name type="scientific">Paralysiella testudinis</name>
    <dbReference type="NCBI Taxonomy" id="2809020"/>
    <lineage>
        <taxon>Bacteria</taxon>
        <taxon>Pseudomonadati</taxon>
        <taxon>Pseudomonadota</taxon>
        <taxon>Betaproteobacteria</taxon>
        <taxon>Neisseriales</taxon>
        <taxon>Neisseriaceae</taxon>
        <taxon>Paralysiella</taxon>
    </lineage>
</organism>
<dbReference type="Proteomes" id="UP000653156">
    <property type="component" value="Chromosome"/>
</dbReference>
<dbReference type="KEGG" id="ptes:JQU52_08770"/>
<accession>A0A892ZDV6</accession>
<reference evidence="2" key="1">
    <citation type="submission" date="2021-02" db="EMBL/GenBank/DDBJ databases">
        <title>Neisseriaceae sp. 26B isolated from the cloaca of a Common Toad-headed Turtle (Mesoclemmys nasuta).</title>
        <authorList>
            <person name="Spergser J."/>
            <person name="Busse H.-J."/>
        </authorList>
    </citation>
    <scope>NUCLEOTIDE SEQUENCE</scope>
    <source>
        <strain evidence="2">26B</strain>
    </source>
</reference>
<proteinExistence type="predicted"/>
<dbReference type="AlphaFoldDB" id="A0A892ZDV6"/>
<evidence type="ECO:0000313" key="2">
    <source>
        <dbReference type="EMBL" id="QRQ80843.1"/>
    </source>
</evidence>
<feature type="domain" description="YagK/YfjJ C-terminal" evidence="1">
    <location>
        <begin position="31"/>
        <end position="173"/>
    </location>
</feature>